<evidence type="ECO:0000313" key="7">
    <source>
        <dbReference type="EMBL" id="MTW01116.1"/>
    </source>
</evidence>
<dbReference type="SUPFAM" id="SSF55785">
    <property type="entry name" value="PYP-like sensor domain (PAS domain)"/>
    <property type="match status" value="1"/>
</dbReference>
<dbReference type="PANTHER" id="PTHR44757:SF2">
    <property type="entry name" value="BIOFILM ARCHITECTURE MAINTENANCE PROTEIN MBAA"/>
    <property type="match status" value="1"/>
</dbReference>
<dbReference type="OrthoDB" id="9813903at2"/>
<sequence length="887" mass="98612">MITQADILGARILIVDDQAVNVQLLEYLLTSSNYTAVSSTTDPRVVAPWHEQNRYDLIILDLQMPGMDGFSVMEALKPLETDGYLPVLVVTAQPDHKLAALEAGARDFVSKPFDPIEVLTRIRSMLEVRLMHREAKNYNALLEQTVRERTADLQRFRSAMDATADAIFLIDPATLALVDINDGACRMLGFRREEMLAQGAAVQSGALPGALLSASAAMPVAAPLLTRIGLGARDELARRIHQARDAACDGARAPQLFEQDLTRKDLTTVPVELYWQVHMADSASTVICVARDITERRQAEERLRHLAHYDTLTGLPNRTLFFQTLHDAIDVARDKAWQIVVLFIALDRFKSVNDTLGASAGDALLREFSSRLVQCVRIRDTVGRLGGDEFGLILTMTRDQQDVLAVVNEVREALHAPFELDGHPAALTASIGIAMYPDDATDPETLVKYADTAMERAKQAGRDGYRFFTAGMNVQVLARLDLEMALRRALDEDEFVLHYQPKVNLNTGRISGVEALIRWQRPGVGLVYPSEFVAVLEDTGLITRVGAWIIDAACRQIAAWNRSMVGPVHVAVNVSSRQFIEGDMEQGVRAALERHRVPPDLLELELTETALMSNAERTTAMLTRLKELGVQCAIDDFGTGYSSLSYLQRFPIDKLKIDIAFVRDITTNPNDAAIALAIISMAHSLKLRVIAEGVEARAQLEYLRRNRCDEIQGYFFSRPLAADELGQLVEAGKALPPDASLSAETPQTLLIVDDDVNVLSSLHRLFRRDGYRILTAVSPAEGFELLALYPVQVILCDQRMPIMSGTEFLSKVKEMYPDTIRIILSGYTGVEAVLDSINRGAIYRFYTKPWDDTQLRDNVRLAFHHYWLMHGTGRQVGNPDQDHTALA</sequence>
<dbReference type="PROSITE" id="PS50112">
    <property type="entry name" value="PAS"/>
    <property type="match status" value="1"/>
</dbReference>
<organism evidence="7 8">
    <name type="scientific">Pseudoduganella ginsengisoli</name>
    <dbReference type="NCBI Taxonomy" id="1462440"/>
    <lineage>
        <taxon>Bacteria</taxon>
        <taxon>Pseudomonadati</taxon>
        <taxon>Pseudomonadota</taxon>
        <taxon>Betaproteobacteria</taxon>
        <taxon>Burkholderiales</taxon>
        <taxon>Oxalobacteraceae</taxon>
        <taxon>Telluria group</taxon>
        <taxon>Pseudoduganella</taxon>
    </lineage>
</organism>
<dbReference type="InterPro" id="IPR035919">
    <property type="entry name" value="EAL_sf"/>
</dbReference>
<evidence type="ECO:0000256" key="1">
    <source>
        <dbReference type="PROSITE-ProRule" id="PRU00169"/>
    </source>
</evidence>
<proteinExistence type="predicted"/>
<dbReference type="CDD" id="cd17551">
    <property type="entry name" value="REC_RpfG-like"/>
    <property type="match status" value="1"/>
</dbReference>
<dbReference type="PROSITE" id="PS50110">
    <property type="entry name" value="RESPONSE_REGULATORY"/>
    <property type="match status" value="2"/>
</dbReference>
<dbReference type="Proteomes" id="UP000484015">
    <property type="component" value="Unassembled WGS sequence"/>
</dbReference>
<keyword evidence="1" id="KW-0597">Phosphoprotein</keyword>
<dbReference type="PANTHER" id="PTHR44757">
    <property type="entry name" value="DIGUANYLATE CYCLASE DGCP"/>
    <property type="match status" value="1"/>
</dbReference>
<dbReference type="Gene3D" id="3.20.20.450">
    <property type="entry name" value="EAL domain"/>
    <property type="match status" value="1"/>
</dbReference>
<feature type="domain" description="PAC" evidence="4">
    <location>
        <begin position="255"/>
        <end position="305"/>
    </location>
</feature>
<dbReference type="GO" id="GO:0000160">
    <property type="term" value="P:phosphorelay signal transduction system"/>
    <property type="evidence" value="ECO:0007669"/>
    <property type="project" value="InterPro"/>
</dbReference>
<dbReference type="EMBL" id="WNLA01000001">
    <property type="protein sequence ID" value="MTW01116.1"/>
    <property type="molecule type" value="Genomic_DNA"/>
</dbReference>
<dbReference type="Pfam" id="PF00563">
    <property type="entry name" value="EAL"/>
    <property type="match status" value="1"/>
</dbReference>
<dbReference type="CDD" id="cd01949">
    <property type="entry name" value="GGDEF"/>
    <property type="match status" value="1"/>
</dbReference>
<dbReference type="NCBIfam" id="TIGR00254">
    <property type="entry name" value="GGDEF"/>
    <property type="match status" value="1"/>
</dbReference>
<dbReference type="InterPro" id="IPR000700">
    <property type="entry name" value="PAS-assoc_C"/>
</dbReference>
<dbReference type="SMART" id="SM00052">
    <property type="entry name" value="EAL"/>
    <property type="match status" value="1"/>
</dbReference>
<dbReference type="InterPro" id="IPR035965">
    <property type="entry name" value="PAS-like_dom_sf"/>
</dbReference>
<gene>
    <name evidence="7" type="ORF">GM668_03340</name>
</gene>
<feature type="modified residue" description="4-aspartylphosphate" evidence="1">
    <location>
        <position position="61"/>
    </location>
</feature>
<feature type="domain" description="PAS" evidence="3">
    <location>
        <begin position="152"/>
        <end position="198"/>
    </location>
</feature>
<dbReference type="Pfam" id="PF00072">
    <property type="entry name" value="Response_reg"/>
    <property type="match status" value="2"/>
</dbReference>
<evidence type="ECO:0000259" key="5">
    <source>
        <dbReference type="PROSITE" id="PS50883"/>
    </source>
</evidence>
<protein>
    <submittedName>
        <fullName evidence="7">EAL domain-containing protein</fullName>
    </submittedName>
</protein>
<keyword evidence="8" id="KW-1185">Reference proteome</keyword>
<dbReference type="AlphaFoldDB" id="A0A6L6PV58"/>
<feature type="domain" description="Response regulatory" evidence="2">
    <location>
        <begin position="11"/>
        <end position="126"/>
    </location>
</feature>
<dbReference type="Gene3D" id="3.30.70.270">
    <property type="match status" value="1"/>
</dbReference>
<dbReference type="SMART" id="SM00448">
    <property type="entry name" value="REC"/>
    <property type="match status" value="2"/>
</dbReference>
<feature type="domain" description="EAL" evidence="5">
    <location>
        <begin position="479"/>
        <end position="733"/>
    </location>
</feature>
<dbReference type="PROSITE" id="PS50883">
    <property type="entry name" value="EAL"/>
    <property type="match status" value="1"/>
</dbReference>
<evidence type="ECO:0000259" key="6">
    <source>
        <dbReference type="PROSITE" id="PS50887"/>
    </source>
</evidence>
<dbReference type="InterPro" id="IPR000014">
    <property type="entry name" value="PAS"/>
</dbReference>
<dbReference type="SUPFAM" id="SSF55073">
    <property type="entry name" value="Nucleotide cyclase"/>
    <property type="match status" value="1"/>
</dbReference>
<dbReference type="Gene3D" id="3.40.50.2300">
    <property type="match status" value="2"/>
</dbReference>
<dbReference type="Pfam" id="PF00990">
    <property type="entry name" value="GGDEF"/>
    <property type="match status" value="1"/>
</dbReference>
<feature type="domain" description="GGDEF" evidence="6">
    <location>
        <begin position="337"/>
        <end position="470"/>
    </location>
</feature>
<dbReference type="FunFam" id="3.20.20.450:FF:000001">
    <property type="entry name" value="Cyclic di-GMP phosphodiesterase yahA"/>
    <property type="match status" value="1"/>
</dbReference>
<dbReference type="PROSITE" id="PS50887">
    <property type="entry name" value="GGDEF"/>
    <property type="match status" value="1"/>
</dbReference>
<reference evidence="7 8" key="1">
    <citation type="submission" date="2019-11" db="EMBL/GenBank/DDBJ databases">
        <title>Type strains purchased from KCTC, JCM and DSMZ.</title>
        <authorList>
            <person name="Lu H."/>
        </authorList>
    </citation>
    <scope>NUCLEOTIDE SEQUENCE [LARGE SCALE GENOMIC DNA]</scope>
    <source>
        <strain evidence="7 8">KCTC 42409</strain>
    </source>
</reference>
<dbReference type="SMART" id="SM00091">
    <property type="entry name" value="PAS"/>
    <property type="match status" value="1"/>
</dbReference>
<dbReference type="SUPFAM" id="SSF141868">
    <property type="entry name" value="EAL domain-like"/>
    <property type="match status" value="1"/>
</dbReference>
<dbReference type="SMART" id="SM00267">
    <property type="entry name" value="GGDEF"/>
    <property type="match status" value="1"/>
</dbReference>
<feature type="domain" description="Response regulatory" evidence="2">
    <location>
        <begin position="748"/>
        <end position="863"/>
    </location>
</feature>
<dbReference type="PROSITE" id="PS50113">
    <property type="entry name" value="PAC"/>
    <property type="match status" value="1"/>
</dbReference>
<evidence type="ECO:0000259" key="3">
    <source>
        <dbReference type="PROSITE" id="PS50112"/>
    </source>
</evidence>
<dbReference type="CDD" id="cd17569">
    <property type="entry name" value="REC_HupR-like"/>
    <property type="match status" value="1"/>
</dbReference>
<dbReference type="InterPro" id="IPR029787">
    <property type="entry name" value="Nucleotide_cyclase"/>
</dbReference>
<dbReference type="InterPro" id="IPR001789">
    <property type="entry name" value="Sig_transdc_resp-reg_receiver"/>
</dbReference>
<dbReference type="InterPro" id="IPR043128">
    <property type="entry name" value="Rev_trsase/Diguanyl_cyclase"/>
</dbReference>
<dbReference type="CDD" id="cd01948">
    <property type="entry name" value="EAL"/>
    <property type="match status" value="1"/>
</dbReference>
<evidence type="ECO:0000259" key="2">
    <source>
        <dbReference type="PROSITE" id="PS50110"/>
    </source>
</evidence>
<dbReference type="SUPFAM" id="SSF52172">
    <property type="entry name" value="CheY-like"/>
    <property type="match status" value="2"/>
</dbReference>
<dbReference type="InterPro" id="IPR000160">
    <property type="entry name" value="GGDEF_dom"/>
</dbReference>
<dbReference type="RefSeq" id="WP_155437467.1">
    <property type="nucleotide sequence ID" value="NZ_WNLA01000001.1"/>
</dbReference>
<dbReference type="InterPro" id="IPR011006">
    <property type="entry name" value="CheY-like_superfamily"/>
</dbReference>
<dbReference type="Gene3D" id="3.30.450.20">
    <property type="entry name" value="PAS domain"/>
    <property type="match status" value="1"/>
</dbReference>
<comment type="caution">
    <text evidence="7">The sequence shown here is derived from an EMBL/GenBank/DDBJ whole genome shotgun (WGS) entry which is preliminary data.</text>
</comment>
<feature type="modified residue" description="4-aspartylphosphate" evidence="1">
    <location>
        <position position="797"/>
    </location>
</feature>
<evidence type="ECO:0000313" key="8">
    <source>
        <dbReference type="Proteomes" id="UP000484015"/>
    </source>
</evidence>
<evidence type="ECO:0000259" key="4">
    <source>
        <dbReference type="PROSITE" id="PS50113"/>
    </source>
</evidence>
<dbReference type="Pfam" id="PF13188">
    <property type="entry name" value="PAS_8"/>
    <property type="match status" value="1"/>
</dbReference>
<accession>A0A6L6PV58</accession>
<dbReference type="InterPro" id="IPR001633">
    <property type="entry name" value="EAL_dom"/>
</dbReference>
<dbReference type="InterPro" id="IPR052155">
    <property type="entry name" value="Biofilm_reg_signaling"/>
</dbReference>
<name>A0A6L6PV58_9BURK</name>